<feature type="compositionally biased region" description="Basic and acidic residues" evidence="7">
    <location>
        <begin position="26"/>
        <end position="37"/>
    </location>
</feature>
<dbReference type="PANTHER" id="PTHR24396:SF25">
    <property type="entry name" value="ZINC FINGER PROTEIN 644"/>
    <property type="match status" value="1"/>
</dbReference>
<organism evidence="9 10">
    <name type="scientific">Denticeps clupeoides</name>
    <name type="common">denticle herring</name>
    <dbReference type="NCBI Taxonomy" id="299321"/>
    <lineage>
        <taxon>Eukaryota</taxon>
        <taxon>Metazoa</taxon>
        <taxon>Chordata</taxon>
        <taxon>Craniata</taxon>
        <taxon>Vertebrata</taxon>
        <taxon>Euteleostomi</taxon>
        <taxon>Actinopterygii</taxon>
        <taxon>Neopterygii</taxon>
        <taxon>Teleostei</taxon>
        <taxon>Clupei</taxon>
        <taxon>Clupeiformes</taxon>
        <taxon>Denticipitoidei</taxon>
        <taxon>Denticipitidae</taxon>
        <taxon>Denticeps</taxon>
    </lineage>
</organism>
<evidence type="ECO:0000256" key="6">
    <source>
        <dbReference type="PROSITE-ProRule" id="PRU00042"/>
    </source>
</evidence>
<reference evidence="9" key="3">
    <citation type="submission" date="2025-09" db="UniProtKB">
        <authorList>
            <consortium name="Ensembl"/>
        </authorList>
    </citation>
    <scope>IDENTIFICATION</scope>
</reference>
<feature type="compositionally biased region" description="Basic and acidic residues" evidence="7">
    <location>
        <begin position="1031"/>
        <end position="1047"/>
    </location>
</feature>
<proteinExistence type="predicted"/>
<gene>
    <name evidence="9" type="primary">znf644b</name>
</gene>
<dbReference type="SUPFAM" id="SSF57667">
    <property type="entry name" value="beta-beta-alpha zinc fingers"/>
    <property type="match status" value="1"/>
</dbReference>
<dbReference type="PROSITE" id="PS50157">
    <property type="entry name" value="ZINC_FINGER_C2H2_2"/>
    <property type="match status" value="3"/>
</dbReference>
<evidence type="ECO:0000313" key="9">
    <source>
        <dbReference type="Ensembl" id="ENSDCDP00010052979.1"/>
    </source>
</evidence>
<dbReference type="AlphaFoldDB" id="A0AAY4E6U5"/>
<feature type="compositionally biased region" description="Basic and acidic residues" evidence="7">
    <location>
        <begin position="8"/>
        <end position="18"/>
    </location>
</feature>
<dbReference type="PROSITE" id="PS00028">
    <property type="entry name" value="ZINC_FINGER_C2H2_1"/>
    <property type="match status" value="3"/>
</dbReference>
<evidence type="ECO:0000256" key="7">
    <source>
        <dbReference type="SAM" id="MobiDB-lite"/>
    </source>
</evidence>
<evidence type="ECO:0000256" key="4">
    <source>
        <dbReference type="ARBA" id="ARBA00022833"/>
    </source>
</evidence>
<dbReference type="InterPro" id="IPR055125">
    <property type="entry name" value="Wiz_C_Znf"/>
</dbReference>
<comment type="subcellular location">
    <subcellularLocation>
        <location evidence="1">Nucleus</location>
    </subcellularLocation>
</comment>
<feature type="region of interest" description="Disordered" evidence="7">
    <location>
        <begin position="1162"/>
        <end position="1185"/>
    </location>
</feature>
<feature type="region of interest" description="Disordered" evidence="7">
    <location>
        <begin position="622"/>
        <end position="721"/>
    </location>
</feature>
<dbReference type="SMART" id="SM00355">
    <property type="entry name" value="ZnF_C2H2"/>
    <property type="match status" value="8"/>
</dbReference>
<accession>A0AAY4E6U5</accession>
<feature type="domain" description="C2H2-type" evidence="8">
    <location>
        <begin position="357"/>
        <end position="384"/>
    </location>
</feature>
<dbReference type="Pfam" id="PF00096">
    <property type="entry name" value="zf-C2H2"/>
    <property type="match status" value="1"/>
</dbReference>
<dbReference type="Ensembl" id="ENSDCDT00010063475.1">
    <property type="protein sequence ID" value="ENSDCDP00010052979.1"/>
    <property type="gene ID" value="ENSDCDG00010030848.1"/>
</dbReference>
<dbReference type="GO" id="GO:0005634">
    <property type="term" value="C:nucleus"/>
    <property type="evidence" value="ECO:0007669"/>
    <property type="project" value="UniProtKB-SubCell"/>
</dbReference>
<sequence>RRGFLSRDTSRRGHHWAEMADVTPNAEEKKEGDRAPDRPAGPNPEPSHSSDTSPPARQNNESSPSSAGHRGPLNGVQPNPFVHNGVPAVPGMSDSLPPGALVNGPASHPSPEEPQVPDKGNSTILGRGGDTSPQVLSQPPHDFQSHGPMKKEGGSVVKAKPPCPVEVPSTSDSDDADLNLPRTDPLGSGQEDESIGQSWPHKAVNGCSVWDFDSESSESSSDDGLLWDPQREFAQFLLNGNADEKGLETAEPPTANQRRRKRKIYVAERVADSCFSYPTTKSISDDEDSDDFDVFRRKDSCLEKREKGVSVRELFLSQAERRRQDGGSVEDLDALGGGKPTARSCELTDSDPEPAFFPCTKCNVNFKEKAHLHRHMMRHLEGNSQVRRVNVPRPFICRECGRSFRDRNSLQKHMIIHQARRERLMEEIKGLSELRDEGRGARLQCPQCVFGTDCAKTFVQHAKMHEKDKPYHSCEKCCHVAFSEHALDAHRRTAHANSGPATPPRAGVTTPVSFHCKKCPFRTQNRLVLKKHMDIIHQQPHLADGDYELELINKSVNRRVGLLKKAWPSLSADKAALGEGEESPFWSNGVADLNARTRAPRQDRKCPDSTRLFRWSFSSSTNKLSPSLLRLDRPSELSPPPAEEGDAAAGFPRVKEDNQGRGSTSSTDRHRTRYLSGLDTRLGGEDSDHGADSSPRVLPPHALAHKSPSKRKMSIPYHNTTDNTTRMLKHKALFRDVPGAEDDFDQFLEHSNESTGYEDEDPYIHDFFVQRRDGWDGKEESDCDDVQKFTIKDECVESAVTEDDPDGLGDSLVDYQASPVFTNVKKSCPYCPAEFESGVGLSNHVRGHLHRVGLSYNARHVVSPEQVASQDRHPRIRRKISAVSRRIRRVEKTEAGGEHTCPLCWGWFDTKTGLSNHIRGHLKRIGKTTVISSSSKSPLCILNELLRDEKEHQNILQVLDHKQPLLSRPFTPQKPALGPAKVQHDSTSAAELGSSDARDPATDKPAEGTKGPEFAEDADESPPSTLVELLSRSEAEREEREARERRQPHTARRQITVSPARESQALTRVFGVFLSRPAYDCKQKKPRPRPGPKKKMFPLPHMPEEIYRLTCRFCDLVFQGPLSVQEDWIKHLQRHLMHTSVPRMGAGMVEVTAVCRECPAPPPAPPEQVLPPGHDTLPQVLPVQS</sequence>
<keyword evidence="10" id="KW-1185">Reference proteome</keyword>
<evidence type="ECO:0000256" key="1">
    <source>
        <dbReference type="ARBA" id="ARBA00004123"/>
    </source>
</evidence>
<dbReference type="PANTHER" id="PTHR24396">
    <property type="entry name" value="ZINC FINGER PROTEIN"/>
    <property type="match status" value="1"/>
</dbReference>
<dbReference type="InterPro" id="IPR013087">
    <property type="entry name" value="Znf_C2H2_type"/>
</dbReference>
<dbReference type="GO" id="GO:0008270">
    <property type="term" value="F:zinc ion binding"/>
    <property type="evidence" value="ECO:0007669"/>
    <property type="project" value="UniProtKB-KW"/>
</dbReference>
<keyword evidence="3 6" id="KW-0863">Zinc-finger</keyword>
<dbReference type="Proteomes" id="UP000694580">
    <property type="component" value="Chromosome 19"/>
</dbReference>
<evidence type="ECO:0000256" key="2">
    <source>
        <dbReference type="ARBA" id="ARBA00022723"/>
    </source>
</evidence>
<dbReference type="Pfam" id="PF23015">
    <property type="entry name" value="zf-WIZ"/>
    <property type="match status" value="1"/>
</dbReference>
<reference evidence="9" key="2">
    <citation type="submission" date="2025-08" db="UniProtKB">
        <authorList>
            <consortium name="Ensembl"/>
        </authorList>
    </citation>
    <scope>IDENTIFICATION</scope>
</reference>
<dbReference type="GO" id="GO:0000978">
    <property type="term" value="F:RNA polymerase II cis-regulatory region sequence-specific DNA binding"/>
    <property type="evidence" value="ECO:0007669"/>
    <property type="project" value="TreeGrafter"/>
</dbReference>
<evidence type="ECO:0000313" key="10">
    <source>
        <dbReference type="Proteomes" id="UP000694580"/>
    </source>
</evidence>
<feature type="domain" description="C2H2-type" evidence="8">
    <location>
        <begin position="395"/>
        <end position="422"/>
    </location>
</feature>
<evidence type="ECO:0000256" key="5">
    <source>
        <dbReference type="ARBA" id="ARBA00023242"/>
    </source>
</evidence>
<protein>
    <recommendedName>
        <fullName evidence="8">C2H2-type domain-containing protein</fullName>
    </recommendedName>
</protein>
<keyword evidence="4" id="KW-0862">Zinc</keyword>
<feature type="domain" description="C2H2-type" evidence="8">
    <location>
        <begin position="472"/>
        <end position="500"/>
    </location>
</feature>
<feature type="compositionally biased region" description="Polar residues" evidence="7">
    <location>
        <begin position="46"/>
        <end position="66"/>
    </location>
</feature>
<feature type="region of interest" description="Disordered" evidence="7">
    <location>
        <begin position="966"/>
        <end position="1060"/>
    </location>
</feature>
<feature type="region of interest" description="Disordered" evidence="7">
    <location>
        <begin position="1"/>
        <end position="201"/>
    </location>
</feature>
<feature type="compositionally biased region" description="Basic and acidic residues" evidence="7">
    <location>
        <begin position="996"/>
        <end position="1007"/>
    </location>
</feature>
<reference evidence="9 10" key="1">
    <citation type="submission" date="2020-06" db="EMBL/GenBank/DDBJ databases">
        <authorList>
            <consortium name="Wellcome Sanger Institute Data Sharing"/>
        </authorList>
    </citation>
    <scope>NUCLEOTIDE SEQUENCE [LARGE SCALE GENOMIC DNA]</scope>
</reference>
<feature type="compositionally biased region" description="Basic and acidic residues" evidence="7">
    <location>
        <begin position="682"/>
        <end position="691"/>
    </location>
</feature>
<dbReference type="Gene3D" id="3.30.160.60">
    <property type="entry name" value="Classic Zinc Finger"/>
    <property type="match status" value="1"/>
</dbReference>
<dbReference type="FunFam" id="3.30.160.60:FF:000409">
    <property type="entry name" value="zinc finger protein 644 isoform X1"/>
    <property type="match status" value="1"/>
</dbReference>
<dbReference type="InterPro" id="IPR036236">
    <property type="entry name" value="Znf_C2H2_sf"/>
</dbReference>
<keyword evidence="5" id="KW-0539">Nucleus</keyword>
<evidence type="ECO:0000256" key="3">
    <source>
        <dbReference type="ARBA" id="ARBA00022771"/>
    </source>
</evidence>
<dbReference type="InterPro" id="IPR051643">
    <property type="entry name" value="Transcr_Reg_ZincFinger"/>
</dbReference>
<name>A0AAY4E6U5_9TELE</name>
<feature type="compositionally biased region" description="Basic residues" evidence="7">
    <location>
        <begin position="703"/>
        <end position="713"/>
    </location>
</feature>
<dbReference type="GeneTree" id="ENSGT00940000158258"/>
<keyword evidence="2" id="KW-0479">Metal-binding</keyword>
<evidence type="ECO:0000259" key="8">
    <source>
        <dbReference type="PROSITE" id="PS50157"/>
    </source>
</evidence>
<dbReference type="GO" id="GO:0000981">
    <property type="term" value="F:DNA-binding transcription factor activity, RNA polymerase II-specific"/>
    <property type="evidence" value="ECO:0007669"/>
    <property type="project" value="TreeGrafter"/>
</dbReference>